<organism evidence="13 14">
    <name type="scientific">Paeniglutamicibacter cryotolerans</name>
    <dbReference type="NCBI Taxonomy" id="670079"/>
    <lineage>
        <taxon>Bacteria</taxon>
        <taxon>Bacillati</taxon>
        <taxon>Actinomycetota</taxon>
        <taxon>Actinomycetes</taxon>
        <taxon>Micrococcales</taxon>
        <taxon>Micrococcaceae</taxon>
        <taxon>Paeniglutamicibacter</taxon>
    </lineage>
</organism>
<evidence type="ECO:0000256" key="9">
    <source>
        <dbReference type="ARBA" id="ARBA00093617"/>
    </source>
</evidence>
<dbReference type="InterPro" id="IPR032421">
    <property type="entry name" value="PMT_4TMC"/>
</dbReference>
<dbReference type="EC" id="2.4.1.-" evidence="10"/>
<dbReference type="GO" id="GO:0012505">
    <property type="term" value="C:endomembrane system"/>
    <property type="evidence" value="ECO:0007669"/>
    <property type="project" value="UniProtKB-SubCell"/>
</dbReference>
<name>A0A839QVD2_9MICC</name>
<dbReference type="AlphaFoldDB" id="A0A839QVD2"/>
<dbReference type="Pfam" id="PF02366">
    <property type="entry name" value="PMT"/>
    <property type="match status" value="1"/>
</dbReference>
<evidence type="ECO:0000256" key="6">
    <source>
        <dbReference type="ARBA" id="ARBA00022692"/>
    </source>
</evidence>
<reference evidence="13 14" key="1">
    <citation type="submission" date="2020-08" db="EMBL/GenBank/DDBJ databases">
        <title>Sequencing the genomes of 1000 actinobacteria strains.</title>
        <authorList>
            <person name="Klenk H.-P."/>
        </authorList>
    </citation>
    <scope>NUCLEOTIDE SEQUENCE [LARGE SCALE GENOMIC DNA]</scope>
    <source>
        <strain evidence="13 14">DSM 22826</strain>
    </source>
</reference>
<dbReference type="GO" id="GO:0005886">
    <property type="term" value="C:plasma membrane"/>
    <property type="evidence" value="ECO:0007669"/>
    <property type="project" value="UniProtKB-SubCell"/>
</dbReference>
<feature type="transmembrane region" description="Helical" evidence="10">
    <location>
        <begin position="457"/>
        <end position="481"/>
    </location>
</feature>
<feature type="transmembrane region" description="Helical" evidence="10">
    <location>
        <begin position="184"/>
        <end position="202"/>
    </location>
</feature>
<dbReference type="PANTHER" id="PTHR10050">
    <property type="entry name" value="DOLICHYL-PHOSPHATE-MANNOSE--PROTEIN MANNOSYLTRANSFERASE"/>
    <property type="match status" value="1"/>
</dbReference>
<feature type="transmembrane region" description="Helical" evidence="10">
    <location>
        <begin position="493"/>
        <end position="515"/>
    </location>
</feature>
<sequence length="535" mass="59669">MSTLATNPAQRWLISPHRAYQHAVLSARLLGPRLVFGHAGWLVPLAVMLLAGVLRFWNLDNPHLLTFDETYYVKDAYTMLHSGTEQRWGEDPNPGFLAGNPAPLNEPSYVVHPPLGKWMIALGMLVFGTDTGLGWRAGPAIFGTLSVLFIALIAQRLFSSVLLGGIAGLLTAVDGHHLVLSRTGLLDIFLMFFIVVAFWALLNDRFHGREKLAAALADAHAAGHGARALRYGPWLLWRPWRLVAGVALGGALGVKWSALSFIAVFGLLTVLWDLGARRRAGIRHWVLGGLLREGIPAFLTIIPATAITYLFTWTGWFVTYGGYNRHWAGTHPGGVLDWIPGPLRSLADYHRSAYAFHQSLSSDHAWESSPWSWLFSGRPTLFHYQGSSAGQDGCTIASCVRAITDLPNPIFWWSATLSLLVVLLFWIGARDWRAGAILSGLLAGFVPWFAYPDRTMFFFYTIAFQPFMVLAVCFVIGKCLPRTGQAPWHRRRNLIGVSFFLVLVLVTSAFFWPVWTAQMISYDAWRLRIWMPSWS</sequence>
<feature type="transmembrane region" description="Helical" evidence="10">
    <location>
        <begin position="147"/>
        <end position="172"/>
    </location>
</feature>
<dbReference type="UniPathway" id="UPA00378"/>
<evidence type="ECO:0000256" key="7">
    <source>
        <dbReference type="ARBA" id="ARBA00022989"/>
    </source>
</evidence>
<keyword evidence="10" id="KW-1003">Cell membrane</keyword>
<feature type="domain" description="Protein O-mannosyl-transferase C-terminal four TM" evidence="12">
    <location>
        <begin position="344"/>
        <end position="534"/>
    </location>
</feature>
<comment type="similarity">
    <text evidence="3 10">Belongs to the glycosyltransferase 39 family.</text>
</comment>
<dbReference type="InterPro" id="IPR003342">
    <property type="entry name" value="ArnT-like_N"/>
</dbReference>
<evidence type="ECO:0000256" key="1">
    <source>
        <dbReference type="ARBA" id="ARBA00004127"/>
    </source>
</evidence>
<keyword evidence="7 10" id="KW-1133">Transmembrane helix</keyword>
<feature type="transmembrane region" description="Helical" evidence="10">
    <location>
        <begin position="410"/>
        <end position="427"/>
    </location>
</feature>
<comment type="function">
    <text evidence="10">Protein O-mannosyltransferase that catalyzes the transfer of a single mannose residue from a polyprenol phospho-mannosyl lipidic donor to the hydroxyl group of selected serine and threonine residues in acceptor proteins.</text>
</comment>
<keyword evidence="5 10" id="KW-0808">Transferase</keyword>
<evidence type="ECO:0000313" key="13">
    <source>
        <dbReference type="EMBL" id="MBB2995961.1"/>
    </source>
</evidence>
<keyword evidence="6 10" id="KW-0812">Transmembrane</keyword>
<evidence type="ECO:0000256" key="3">
    <source>
        <dbReference type="ARBA" id="ARBA00007222"/>
    </source>
</evidence>
<evidence type="ECO:0000256" key="10">
    <source>
        <dbReference type="RuleBase" id="RU367007"/>
    </source>
</evidence>
<accession>A0A839QVD2</accession>
<gene>
    <name evidence="13" type="ORF">E9229_002152</name>
</gene>
<evidence type="ECO:0000256" key="4">
    <source>
        <dbReference type="ARBA" id="ARBA00022676"/>
    </source>
</evidence>
<dbReference type="Proteomes" id="UP000523000">
    <property type="component" value="Unassembled WGS sequence"/>
</dbReference>
<feature type="transmembrane region" description="Helical" evidence="10">
    <location>
        <begin position="434"/>
        <end position="451"/>
    </location>
</feature>
<dbReference type="EMBL" id="JACHVS010000001">
    <property type="protein sequence ID" value="MBB2995961.1"/>
    <property type="molecule type" value="Genomic_DNA"/>
</dbReference>
<protein>
    <recommendedName>
        <fullName evidence="9 10">Polyprenol-phosphate-mannose--protein mannosyltransferase</fullName>
        <ecNumber evidence="10">2.4.1.-</ecNumber>
    </recommendedName>
</protein>
<dbReference type="GO" id="GO:0004169">
    <property type="term" value="F:dolichyl-phosphate-mannose-protein mannosyltransferase activity"/>
    <property type="evidence" value="ECO:0007669"/>
    <property type="project" value="UniProtKB-UniRule"/>
</dbReference>
<feature type="domain" description="ArnT-like N-terminal" evidence="11">
    <location>
        <begin position="116"/>
        <end position="275"/>
    </location>
</feature>
<evidence type="ECO:0000256" key="8">
    <source>
        <dbReference type="ARBA" id="ARBA00023136"/>
    </source>
</evidence>
<dbReference type="RefSeq" id="WP_183511150.1">
    <property type="nucleotide sequence ID" value="NZ_BAABGK010000042.1"/>
</dbReference>
<evidence type="ECO:0000313" key="14">
    <source>
        <dbReference type="Proteomes" id="UP000523000"/>
    </source>
</evidence>
<evidence type="ECO:0000256" key="2">
    <source>
        <dbReference type="ARBA" id="ARBA00004922"/>
    </source>
</evidence>
<dbReference type="InterPro" id="IPR027005">
    <property type="entry name" value="PMT-like"/>
</dbReference>
<feature type="transmembrane region" description="Helical" evidence="10">
    <location>
        <begin position="258"/>
        <end position="276"/>
    </location>
</feature>
<dbReference type="Pfam" id="PF16192">
    <property type="entry name" value="PMT_4TMC"/>
    <property type="match status" value="1"/>
</dbReference>
<keyword evidence="14" id="KW-1185">Reference proteome</keyword>
<keyword evidence="8 10" id="KW-0472">Membrane</keyword>
<feature type="transmembrane region" description="Helical" evidence="10">
    <location>
        <begin position="35"/>
        <end position="57"/>
    </location>
</feature>
<evidence type="ECO:0000259" key="12">
    <source>
        <dbReference type="Pfam" id="PF16192"/>
    </source>
</evidence>
<evidence type="ECO:0000259" key="11">
    <source>
        <dbReference type="Pfam" id="PF02366"/>
    </source>
</evidence>
<comment type="caution">
    <text evidence="13">The sequence shown here is derived from an EMBL/GenBank/DDBJ whole genome shotgun (WGS) entry which is preliminary data.</text>
</comment>
<comment type="pathway">
    <text evidence="2 10">Protein modification; protein glycosylation.</text>
</comment>
<comment type="subcellular location">
    <subcellularLocation>
        <location evidence="10">Cell membrane</location>
    </subcellularLocation>
    <subcellularLocation>
        <location evidence="1">Endomembrane system</location>
        <topology evidence="1">Multi-pass membrane protein</topology>
    </subcellularLocation>
</comment>
<evidence type="ECO:0000256" key="5">
    <source>
        <dbReference type="ARBA" id="ARBA00022679"/>
    </source>
</evidence>
<feature type="transmembrane region" description="Helical" evidence="10">
    <location>
        <begin position="297"/>
        <end position="318"/>
    </location>
</feature>
<proteinExistence type="inferred from homology"/>
<keyword evidence="4 10" id="KW-0328">Glycosyltransferase</keyword>
<dbReference type="PANTHER" id="PTHR10050:SF46">
    <property type="entry name" value="PROTEIN O-MANNOSYL-TRANSFERASE 2"/>
    <property type="match status" value="1"/>
</dbReference>